<accession>A0A6H5G179</accession>
<organism evidence="1 2">
    <name type="scientific">Nesidiocoris tenuis</name>
    <dbReference type="NCBI Taxonomy" id="355587"/>
    <lineage>
        <taxon>Eukaryota</taxon>
        <taxon>Metazoa</taxon>
        <taxon>Ecdysozoa</taxon>
        <taxon>Arthropoda</taxon>
        <taxon>Hexapoda</taxon>
        <taxon>Insecta</taxon>
        <taxon>Pterygota</taxon>
        <taxon>Neoptera</taxon>
        <taxon>Paraneoptera</taxon>
        <taxon>Hemiptera</taxon>
        <taxon>Heteroptera</taxon>
        <taxon>Panheteroptera</taxon>
        <taxon>Cimicomorpha</taxon>
        <taxon>Miridae</taxon>
        <taxon>Dicyphina</taxon>
        <taxon>Nesidiocoris</taxon>
    </lineage>
</organism>
<sequence length="246" mass="27925">SGDLDAQCARISKTEKHPSSVQFDILISQTLIKQDSLPTYPRRCWIHQGSEKCVKTFKETNKLKKFKIGSVGLPQIAKNAKKEYLIAGKWKYWNRPKIDNWNGASEKTFSYSHLLRITSCTSFCARVVENGKLDALPRRRSVVLPAVQKTSEFRTKVCHSRCVPTKCTCWRKSRPSSNRIHGTRWNSTSKLVGFQAVVVSGGSCRVSSDCRTLETGRKLIVTKVAADRKLHIDGTDISEIKYRYIE</sequence>
<evidence type="ECO:0000313" key="2">
    <source>
        <dbReference type="Proteomes" id="UP000479000"/>
    </source>
</evidence>
<name>A0A6H5G179_9HEMI</name>
<feature type="non-terminal residue" evidence="1">
    <location>
        <position position="1"/>
    </location>
</feature>
<dbReference type="AlphaFoldDB" id="A0A6H5G179"/>
<proteinExistence type="predicted"/>
<protein>
    <submittedName>
        <fullName evidence="1">Uncharacterized protein</fullName>
    </submittedName>
</protein>
<dbReference type="Proteomes" id="UP000479000">
    <property type="component" value="Unassembled WGS sequence"/>
</dbReference>
<keyword evidence="2" id="KW-1185">Reference proteome</keyword>
<reference evidence="1 2" key="1">
    <citation type="submission" date="2020-02" db="EMBL/GenBank/DDBJ databases">
        <authorList>
            <person name="Ferguson B K."/>
        </authorList>
    </citation>
    <scope>NUCLEOTIDE SEQUENCE [LARGE SCALE GENOMIC DNA]</scope>
</reference>
<evidence type="ECO:0000313" key="1">
    <source>
        <dbReference type="EMBL" id="CAA9995408.1"/>
    </source>
</evidence>
<feature type="non-terminal residue" evidence="1">
    <location>
        <position position="246"/>
    </location>
</feature>
<dbReference type="EMBL" id="CADCXU010003297">
    <property type="protein sequence ID" value="CAA9995408.1"/>
    <property type="molecule type" value="Genomic_DNA"/>
</dbReference>
<gene>
    <name evidence="1" type="ORF">NTEN_LOCUS2199</name>
</gene>